<dbReference type="EMBL" id="CP138858">
    <property type="protein sequence ID" value="WPJ96460.1"/>
    <property type="molecule type" value="Genomic_DNA"/>
</dbReference>
<name>A0ABZ0RNA2_9BACT</name>
<reference evidence="1 2" key="1">
    <citation type="submission" date="2023-11" db="EMBL/GenBank/DDBJ databases">
        <title>Coraliomargarita sp. nov., isolated from marine algae.</title>
        <authorList>
            <person name="Lee J.K."/>
            <person name="Baek J.H."/>
            <person name="Kim J.M."/>
            <person name="Choi D.G."/>
            <person name="Jeon C.O."/>
        </authorList>
    </citation>
    <scope>NUCLEOTIDE SEQUENCE [LARGE SCALE GENOMIC DNA]</scope>
    <source>
        <strain evidence="1 2">J2-16</strain>
    </source>
</reference>
<dbReference type="RefSeq" id="WP_319833319.1">
    <property type="nucleotide sequence ID" value="NZ_CP138858.1"/>
</dbReference>
<evidence type="ECO:0000313" key="1">
    <source>
        <dbReference type="EMBL" id="WPJ96460.1"/>
    </source>
</evidence>
<gene>
    <name evidence="1" type="ORF">SH580_01930</name>
</gene>
<evidence type="ECO:0000313" key="2">
    <source>
        <dbReference type="Proteomes" id="UP001324993"/>
    </source>
</evidence>
<organism evidence="1 2">
    <name type="scientific">Coraliomargarita algicola</name>
    <dbReference type="NCBI Taxonomy" id="3092156"/>
    <lineage>
        <taxon>Bacteria</taxon>
        <taxon>Pseudomonadati</taxon>
        <taxon>Verrucomicrobiota</taxon>
        <taxon>Opitutia</taxon>
        <taxon>Puniceicoccales</taxon>
        <taxon>Coraliomargaritaceae</taxon>
        <taxon>Coraliomargarita</taxon>
    </lineage>
</organism>
<keyword evidence="2" id="KW-1185">Reference proteome</keyword>
<dbReference type="Proteomes" id="UP001324993">
    <property type="component" value="Chromosome"/>
</dbReference>
<accession>A0ABZ0RNA2</accession>
<protein>
    <submittedName>
        <fullName evidence="1">Uncharacterized protein</fullName>
    </submittedName>
</protein>
<proteinExistence type="predicted"/>
<sequence length="79" mass="8829">MNIFKSTGAELCYAEIKNRVISAQFLESGQDVEFEQTEDRLYLRGLPVPLTDPIATTIVLELEGVPEALVEQTSFWIPG</sequence>